<evidence type="ECO:0000313" key="2">
    <source>
        <dbReference type="EMBL" id="OXZ26590.1"/>
    </source>
</evidence>
<dbReference type="GO" id="GO:0003824">
    <property type="term" value="F:catalytic activity"/>
    <property type="evidence" value="ECO:0007669"/>
    <property type="project" value="InterPro"/>
</dbReference>
<dbReference type="AlphaFoldDB" id="A0A233V2H0"/>
<reference evidence="3" key="1">
    <citation type="submission" date="2017-04" db="EMBL/GenBank/DDBJ databases">
        <title>Finegoldia magna isolated from orthopedic joint implant-associated infections.</title>
        <authorList>
            <person name="Bjorklund S."/>
            <person name="Bruggemann H."/>
            <person name="Jensen A."/>
            <person name="Hellmark B."/>
            <person name="Soderquist B."/>
        </authorList>
    </citation>
    <scope>NUCLEOTIDE SEQUENCE [LARGE SCALE GENOMIC DNA]</scope>
    <source>
        <strain evidence="3">CCUG 54800</strain>
    </source>
</reference>
<comment type="caution">
    <text evidence="2">The sequence shown here is derived from an EMBL/GenBank/DDBJ whole genome shotgun (WGS) entry which is preliminary data.</text>
</comment>
<dbReference type="InterPro" id="IPR035994">
    <property type="entry name" value="Nucleoside_phosphorylase_sf"/>
</dbReference>
<name>A0A233V2H0_FINMA</name>
<sequence length="249" mass="28180">MIIDSYDNETEPLISLKDFYGEKKNIAEKCLIIFSKSIIVYLLDNFECEEIDEIGSANGSRPIYKSKFEGQEFAFYLTMMGSALASGDCVEVNWITGANKFIMFGSCGSLDKEKTFGKYIIPTEAYRGEGASYYYAAPSDYIDIKNHDKLEEFFIKEKAPYTKGKVWTTDVMLRETRGLVSKRKSEGCIAVEMELAGVQAACDFYGFELYDFLEAGDVLNESCYEVEGLHNANHDIGKLYLALKFLKEI</sequence>
<organism evidence="2 3">
    <name type="scientific">Finegoldia magna</name>
    <name type="common">Peptostreptococcus magnus</name>
    <dbReference type="NCBI Taxonomy" id="1260"/>
    <lineage>
        <taxon>Bacteria</taxon>
        <taxon>Bacillati</taxon>
        <taxon>Bacillota</taxon>
        <taxon>Tissierellia</taxon>
        <taxon>Tissierellales</taxon>
        <taxon>Peptoniphilaceae</taxon>
        <taxon>Finegoldia</taxon>
    </lineage>
</organism>
<dbReference type="InterPro" id="IPR000845">
    <property type="entry name" value="Nucleoside_phosphorylase_d"/>
</dbReference>
<feature type="domain" description="Nucleoside phosphorylase" evidence="1">
    <location>
        <begin position="55"/>
        <end position="207"/>
    </location>
</feature>
<proteinExistence type="predicted"/>
<dbReference type="RefSeq" id="WP_094206230.1">
    <property type="nucleotide sequence ID" value="NZ_NDYC01000040.1"/>
</dbReference>
<dbReference type="Proteomes" id="UP000215413">
    <property type="component" value="Unassembled WGS sequence"/>
</dbReference>
<dbReference type="EMBL" id="NDYC01000040">
    <property type="protein sequence ID" value="OXZ26590.1"/>
    <property type="molecule type" value="Genomic_DNA"/>
</dbReference>
<dbReference type="Gene3D" id="3.40.50.1580">
    <property type="entry name" value="Nucleoside phosphorylase domain"/>
    <property type="match status" value="1"/>
</dbReference>
<protein>
    <submittedName>
        <fullName evidence="2">Phosphorylase</fullName>
    </submittedName>
</protein>
<dbReference type="Pfam" id="PF01048">
    <property type="entry name" value="PNP_UDP_1"/>
    <property type="match status" value="1"/>
</dbReference>
<dbReference type="SUPFAM" id="SSF53167">
    <property type="entry name" value="Purine and uridine phosphorylases"/>
    <property type="match status" value="1"/>
</dbReference>
<dbReference type="GO" id="GO:0009116">
    <property type="term" value="P:nucleoside metabolic process"/>
    <property type="evidence" value="ECO:0007669"/>
    <property type="project" value="InterPro"/>
</dbReference>
<gene>
    <name evidence="2" type="ORF">B9N49_07785</name>
</gene>
<evidence type="ECO:0000313" key="3">
    <source>
        <dbReference type="Proteomes" id="UP000215413"/>
    </source>
</evidence>
<accession>A0A233V2H0</accession>
<dbReference type="CDD" id="cd09007">
    <property type="entry name" value="NP-I_spr0068"/>
    <property type="match status" value="1"/>
</dbReference>
<evidence type="ECO:0000259" key="1">
    <source>
        <dbReference type="Pfam" id="PF01048"/>
    </source>
</evidence>